<sequence>MKVSTVADMTKISIEDITSGITELSNETGVSTGELNEALYNAISASVDTADAMEFVGDATKLAKAGFADIGSTIDVLTTIMNSYGLEASEVTRISDILIQSQNLGKLTVQQLSSSMGKIIPTAKSAGVGIEQVSAAYVEMTKAGVSVEESTTYVNSMFNELNKSGTKVDKTLRQVSGKSFKELIGSGKSVGDVLAILDDHAKKNKQSLGDLFGSSEAAKAGFILAEEGGKKFNETLKNLGGSAGSTEDAFNKVSNTTREKFIRTLNESKNSLMEFGTKLLPIVDKALDTFGGLLDKFNELSPSTQDWILKMAMGAAVIGPVTSGVGSLISGAGTLIKTGPKIASFFGMFSGGATAVAGATTTAGSAAAVAGGATGFGALAGGIGGALATVAPWVAGAAVVGGAAYGIYKTLDQDVVPAIDMFKDSWVTTTDTITGTGEVVSMEAMKISEGTKVAIQGYLDFRDESLTALREWGTGVVEITDESLLGWITKNNEYTNGLIETNNQKREEELVRVSEFYLGLEGLDQASKEALIRQNDTYYTELNKKVEEATNAQNEIITKVKNGEIELNAQTMNEIINLENSKADNVIRILSEEEKEVAVLQQRMKENSIRETTEQASEIIKKSIETKEGKIKAAQDEFEGVIRFLEEQKSKGIVISDEQYNQIIDTARQRRDDAISTAEEEKNGVVRKLEEMGIDLQNTVNTDTGEILSKWDVFWKKVKGIFTTGGTDANTEVDKAGENVNQTMSTSMSSMERTVGKSVDNASRKLGGLASDIHNIPNSKTVSITVNETFKQFGRPTAGGNQMGRFNTGTRSFEGGRAIVHDSMTMGTGEIMDLPGGTRIYPHDVSIQMAREAAKEVAKEFAKQNNQQSSGGNLTLSIKEFINNREQDIEDLADELAFYLREKGLGGV</sequence>
<keyword evidence="2" id="KW-0175">Coiled coil</keyword>
<dbReference type="RefSeq" id="WP_279858230.1">
    <property type="nucleotide sequence ID" value="NZ_JARVUX010000012.1"/>
</dbReference>
<proteinExistence type="predicted"/>
<keyword evidence="1" id="KW-1188">Viral release from host cell</keyword>
<reference evidence="4" key="1">
    <citation type="submission" date="2023-04" db="EMBL/GenBank/DDBJ databases">
        <title>Epidemiological investigation of Clostridium perfringens isolated from cattle.</title>
        <authorList>
            <person name="Tian R."/>
        </authorList>
    </citation>
    <scope>NUCLEOTIDE SEQUENCE</scope>
    <source>
        <strain evidence="4">ZWCP172</strain>
    </source>
</reference>
<dbReference type="EMBL" id="JARVUX010000012">
    <property type="protein sequence ID" value="MDH2337285.1"/>
    <property type="molecule type" value="Genomic_DNA"/>
</dbReference>
<evidence type="ECO:0000256" key="2">
    <source>
        <dbReference type="SAM" id="Coils"/>
    </source>
</evidence>
<evidence type="ECO:0000313" key="5">
    <source>
        <dbReference type="Proteomes" id="UP001222958"/>
    </source>
</evidence>
<dbReference type="AlphaFoldDB" id="A0AAP4A8T4"/>
<dbReference type="InterPro" id="IPR010090">
    <property type="entry name" value="Phage_tape_meas"/>
</dbReference>
<dbReference type="PANTHER" id="PTHR37813">
    <property type="entry name" value="FELS-2 PROPHAGE PROTEIN"/>
    <property type="match status" value="1"/>
</dbReference>
<accession>A0AAP4A8T4</accession>
<feature type="coiled-coil region" evidence="2">
    <location>
        <begin position="847"/>
        <end position="902"/>
    </location>
</feature>
<gene>
    <name evidence="4" type="ORF">QDQ28_13990</name>
</gene>
<comment type="caution">
    <text evidence="4">The sequence shown here is derived from an EMBL/GenBank/DDBJ whole genome shotgun (WGS) entry which is preliminary data.</text>
</comment>
<dbReference type="NCBIfam" id="TIGR01760">
    <property type="entry name" value="tape_meas_TP901"/>
    <property type="match status" value="1"/>
</dbReference>
<feature type="coiled-coil region" evidence="2">
    <location>
        <begin position="583"/>
        <end position="610"/>
    </location>
</feature>
<feature type="domain" description="Phage tail tape measure protein" evidence="3">
    <location>
        <begin position="21"/>
        <end position="213"/>
    </location>
</feature>
<evidence type="ECO:0000256" key="1">
    <source>
        <dbReference type="ARBA" id="ARBA00022612"/>
    </source>
</evidence>
<organism evidence="4 5">
    <name type="scientific">Clostridium perfringens</name>
    <dbReference type="NCBI Taxonomy" id="1502"/>
    <lineage>
        <taxon>Bacteria</taxon>
        <taxon>Bacillati</taxon>
        <taxon>Bacillota</taxon>
        <taxon>Clostridia</taxon>
        <taxon>Eubacteriales</taxon>
        <taxon>Clostridiaceae</taxon>
        <taxon>Clostridium</taxon>
    </lineage>
</organism>
<dbReference type="Proteomes" id="UP001222958">
    <property type="component" value="Unassembled WGS sequence"/>
</dbReference>
<evidence type="ECO:0000313" key="4">
    <source>
        <dbReference type="EMBL" id="MDH2337285.1"/>
    </source>
</evidence>
<name>A0AAP4A8T4_CLOPF</name>
<dbReference type="Pfam" id="PF10145">
    <property type="entry name" value="PhageMin_Tail"/>
    <property type="match status" value="1"/>
</dbReference>
<dbReference type="PANTHER" id="PTHR37813:SF1">
    <property type="entry name" value="FELS-2 PROPHAGE PROTEIN"/>
    <property type="match status" value="1"/>
</dbReference>
<evidence type="ECO:0000259" key="3">
    <source>
        <dbReference type="Pfam" id="PF10145"/>
    </source>
</evidence>
<protein>
    <submittedName>
        <fullName evidence="4">Phage tail tape measure protein</fullName>
    </submittedName>
</protein>